<dbReference type="InterPro" id="IPR001810">
    <property type="entry name" value="F-box_dom"/>
</dbReference>
<organism evidence="2 3">
    <name type="scientific">Aedes albopictus</name>
    <name type="common">Asian tiger mosquito</name>
    <name type="synonym">Stegomyia albopicta</name>
    <dbReference type="NCBI Taxonomy" id="7160"/>
    <lineage>
        <taxon>Eukaryota</taxon>
        <taxon>Metazoa</taxon>
        <taxon>Ecdysozoa</taxon>
        <taxon>Arthropoda</taxon>
        <taxon>Hexapoda</taxon>
        <taxon>Insecta</taxon>
        <taxon>Pterygota</taxon>
        <taxon>Neoptera</taxon>
        <taxon>Endopterygota</taxon>
        <taxon>Diptera</taxon>
        <taxon>Nematocera</taxon>
        <taxon>Culicoidea</taxon>
        <taxon>Culicidae</taxon>
        <taxon>Culicinae</taxon>
        <taxon>Aedini</taxon>
        <taxon>Aedes</taxon>
        <taxon>Stegomyia</taxon>
    </lineage>
</organism>
<feature type="domain" description="F-box" evidence="1">
    <location>
        <begin position="11"/>
        <end position="42"/>
    </location>
</feature>
<dbReference type="PANTHER" id="PTHR16134:SF119">
    <property type="entry name" value="AT02038P-RELATED"/>
    <property type="match status" value="1"/>
</dbReference>
<dbReference type="GeneID" id="109408813"/>
<dbReference type="Pfam" id="PF00646">
    <property type="entry name" value="F-box"/>
    <property type="match status" value="1"/>
</dbReference>
<name>A0ABM1YVM9_AEDAL</name>
<sequence length="426" mass="49246">MASSDCHLHINSLSNYVLREIFSYLPLKDRKTAALVCRLWEQEAFSVPLLANVQLCINFKNHREAIQEVMQNCARCYRNVAVWYMYPDSFTTIVGILDKFGTTIERFTMNDRCTAAQLKELAERMPNLKRMTTGVIVMQDLPNEPLEFPVLSRLHDVGVRFWQDDVLESDQFDVLRMAPNMQRLSISSHAYSKNVRVFEVLERCSNQLRSLYLYMCCDVFPSKELRFEKLAVLKLRLQPYNNNGYRLYQLFQGLKELKAVHLGFIITKSTLAAICHSCPKLETLDIRTDGFEGGALKCLHNLPNLQIFKTNRLCLSSLEPYKPFNSVRELQFHVDDSYFNDEDYAANLYEVFPNVCSMKIITQVHHIIVCPTVKEQIHRAFNYLIKLSIIEALCPFSLIHEGDDPGLFGSFCTRKETSCTVDLNLE</sequence>
<dbReference type="Gene3D" id="3.80.10.10">
    <property type="entry name" value="Ribonuclease Inhibitor"/>
    <property type="match status" value="1"/>
</dbReference>
<dbReference type="Proteomes" id="UP000069940">
    <property type="component" value="Unassembled WGS sequence"/>
</dbReference>
<dbReference type="Gene3D" id="1.20.1280.50">
    <property type="match status" value="1"/>
</dbReference>
<accession>A0ABM1YVM9</accession>
<dbReference type="InterPro" id="IPR032675">
    <property type="entry name" value="LRR_dom_sf"/>
</dbReference>
<dbReference type="RefSeq" id="XP_029732148.1">
    <property type="nucleotide sequence ID" value="XM_029876288.2"/>
</dbReference>
<evidence type="ECO:0000313" key="2">
    <source>
        <dbReference type="EnsemblMetazoa" id="AALFPA23_012541.P17993"/>
    </source>
</evidence>
<keyword evidence="3" id="KW-1185">Reference proteome</keyword>
<dbReference type="PANTHER" id="PTHR16134">
    <property type="entry name" value="F-BOX/TPR REPEAT PROTEIN POF3"/>
    <property type="match status" value="1"/>
</dbReference>
<dbReference type="SUPFAM" id="SSF81383">
    <property type="entry name" value="F-box domain"/>
    <property type="match status" value="1"/>
</dbReference>
<reference evidence="2" key="2">
    <citation type="submission" date="2025-05" db="UniProtKB">
        <authorList>
            <consortium name="EnsemblMetazoa"/>
        </authorList>
    </citation>
    <scope>IDENTIFICATION</scope>
    <source>
        <strain evidence="2">Foshan</strain>
    </source>
</reference>
<protein>
    <recommendedName>
        <fullName evidence="1">F-box domain-containing protein</fullName>
    </recommendedName>
</protein>
<reference evidence="3" key="1">
    <citation type="journal article" date="2015" name="Proc. Natl. Acad. Sci. U.S.A.">
        <title>Genome sequence of the Asian Tiger mosquito, Aedes albopictus, reveals insights into its biology, genetics, and evolution.</title>
        <authorList>
            <person name="Chen X.G."/>
            <person name="Jiang X."/>
            <person name="Gu J."/>
            <person name="Xu M."/>
            <person name="Wu Y."/>
            <person name="Deng Y."/>
            <person name="Zhang C."/>
            <person name="Bonizzoni M."/>
            <person name="Dermauw W."/>
            <person name="Vontas J."/>
            <person name="Armbruster P."/>
            <person name="Huang X."/>
            <person name="Yang Y."/>
            <person name="Zhang H."/>
            <person name="He W."/>
            <person name="Peng H."/>
            <person name="Liu Y."/>
            <person name="Wu K."/>
            <person name="Chen J."/>
            <person name="Lirakis M."/>
            <person name="Topalis P."/>
            <person name="Van Leeuwen T."/>
            <person name="Hall A.B."/>
            <person name="Jiang X."/>
            <person name="Thorpe C."/>
            <person name="Mueller R.L."/>
            <person name="Sun C."/>
            <person name="Waterhouse R.M."/>
            <person name="Yan G."/>
            <person name="Tu Z.J."/>
            <person name="Fang X."/>
            <person name="James A.A."/>
        </authorList>
    </citation>
    <scope>NUCLEOTIDE SEQUENCE [LARGE SCALE GENOMIC DNA]</scope>
    <source>
        <strain evidence="3">Foshan</strain>
    </source>
</reference>
<dbReference type="EnsemblMetazoa" id="AALFPA23_012541.R17993">
    <property type="protein sequence ID" value="AALFPA23_012541.P17993"/>
    <property type="gene ID" value="AALFPA23_012541"/>
</dbReference>
<dbReference type="InterPro" id="IPR036047">
    <property type="entry name" value="F-box-like_dom_sf"/>
</dbReference>
<evidence type="ECO:0000259" key="1">
    <source>
        <dbReference type="Pfam" id="PF00646"/>
    </source>
</evidence>
<evidence type="ECO:0000313" key="3">
    <source>
        <dbReference type="Proteomes" id="UP000069940"/>
    </source>
</evidence>
<proteinExistence type="predicted"/>
<dbReference type="SUPFAM" id="SSF52047">
    <property type="entry name" value="RNI-like"/>
    <property type="match status" value="1"/>
</dbReference>